<evidence type="ECO:0000313" key="6">
    <source>
        <dbReference type="Proteomes" id="UP000199377"/>
    </source>
</evidence>
<evidence type="ECO:0000256" key="2">
    <source>
        <dbReference type="ARBA" id="ARBA00022741"/>
    </source>
</evidence>
<dbReference type="PANTHER" id="PTHR45772">
    <property type="entry name" value="CONSERVED COMPONENT OF ABC TRANSPORTER FOR NATURAL AMINO ACIDS-RELATED"/>
    <property type="match status" value="1"/>
</dbReference>
<dbReference type="Gene3D" id="3.40.50.300">
    <property type="entry name" value="P-loop containing nucleotide triphosphate hydrolases"/>
    <property type="match status" value="1"/>
</dbReference>
<dbReference type="InterPro" id="IPR027417">
    <property type="entry name" value="P-loop_NTPase"/>
</dbReference>
<keyword evidence="3 5" id="KW-0067">ATP-binding</keyword>
<dbReference type="AlphaFoldDB" id="A0A1I3BFK4"/>
<dbReference type="Proteomes" id="UP000199377">
    <property type="component" value="Unassembled WGS sequence"/>
</dbReference>
<dbReference type="InterPro" id="IPR032823">
    <property type="entry name" value="BCA_ABC_TP_C"/>
</dbReference>
<dbReference type="Pfam" id="PF12399">
    <property type="entry name" value="BCA_ABC_TP_C"/>
    <property type="match status" value="1"/>
</dbReference>
<name>A0A1I3BFK4_9RHOB</name>
<dbReference type="SUPFAM" id="SSF52540">
    <property type="entry name" value="P-loop containing nucleoside triphosphate hydrolases"/>
    <property type="match status" value="1"/>
</dbReference>
<evidence type="ECO:0000256" key="1">
    <source>
        <dbReference type="ARBA" id="ARBA00022448"/>
    </source>
</evidence>
<dbReference type="Pfam" id="PF00005">
    <property type="entry name" value="ABC_tran"/>
    <property type="match status" value="1"/>
</dbReference>
<evidence type="ECO:0000259" key="4">
    <source>
        <dbReference type="PROSITE" id="PS50893"/>
    </source>
</evidence>
<protein>
    <submittedName>
        <fullName evidence="5">Amino acid/amide ABC transporter ATP-binding protein 1, HAAT family</fullName>
    </submittedName>
</protein>
<gene>
    <name evidence="5" type="ORF">SAMN05216258_10155</name>
</gene>
<proteinExistence type="predicted"/>
<dbReference type="GO" id="GO:0005886">
    <property type="term" value="C:plasma membrane"/>
    <property type="evidence" value="ECO:0007669"/>
    <property type="project" value="TreeGrafter"/>
</dbReference>
<dbReference type="EMBL" id="FOQH01000001">
    <property type="protein sequence ID" value="SFH61067.1"/>
    <property type="molecule type" value="Genomic_DNA"/>
</dbReference>
<sequence>MAAMTAPAAAPSAEPLLSTKGVTRWFGGLCAVDHVDFTLPAGEIRALIGPNGAGKSTFVGLLAGRILPTEGRVTFAGEDVTRLPAHARMARGMAYTFQITSIFANLALFDNVALAVQRRLAPGQSLATEVEAALARVGLDDRLDQPAGDLSYGHQRLLEIAMGLAQNPRLLILDEPTQGLSDGEIEGFKVLVREVAKDATVLLIEHNMDVVMSLADRITVLDMGAVLAEGTPAEIHADPAVQRAYLGG</sequence>
<evidence type="ECO:0000313" key="5">
    <source>
        <dbReference type="EMBL" id="SFH61067.1"/>
    </source>
</evidence>
<dbReference type="SMART" id="SM00382">
    <property type="entry name" value="AAA"/>
    <property type="match status" value="1"/>
</dbReference>
<keyword evidence="2" id="KW-0547">Nucleotide-binding</keyword>
<feature type="domain" description="ABC transporter" evidence="4">
    <location>
        <begin position="17"/>
        <end position="248"/>
    </location>
</feature>
<dbReference type="STRING" id="1114924.SAMN05216258_10155"/>
<dbReference type="PROSITE" id="PS50893">
    <property type="entry name" value="ABC_TRANSPORTER_2"/>
    <property type="match status" value="1"/>
</dbReference>
<evidence type="ECO:0000256" key="3">
    <source>
        <dbReference type="ARBA" id="ARBA00022840"/>
    </source>
</evidence>
<dbReference type="InterPro" id="IPR051120">
    <property type="entry name" value="ABC_AA/LPS_Transport"/>
</dbReference>
<dbReference type="GO" id="GO:0016887">
    <property type="term" value="F:ATP hydrolysis activity"/>
    <property type="evidence" value="ECO:0007669"/>
    <property type="project" value="InterPro"/>
</dbReference>
<organism evidence="5 6">
    <name type="scientific">Albimonas pacifica</name>
    <dbReference type="NCBI Taxonomy" id="1114924"/>
    <lineage>
        <taxon>Bacteria</taxon>
        <taxon>Pseudomonadati</taxon>
        <taxon>Pseudomonadota</taxon>
        <taxon>Alphaproteobacteria</taxon>
        <taxon>Rhodobacterales</taxon>
        <taxon>Paracoccaceae</taxon>
        <taxon>Albimonas</taxon>
    </lineage>
</organism>
<reference evidence="5 6" key="1">
    <citation type="submission" date="2016-10" db="EMBL/GenBank/DDBJ databases">
        <authorList>
            <person name="de Groot N.N."/>
        </authorList>
    </citation>
    <scope>NUCLEOTIDE SEQUENCE [LARGE SCALE GENOMIC DNA]</scope>
    <source>
        <strain evidence="5 6">CGMCC 1.11030</strain>
    </source>
</reference>
<keyword evidence="1" id="KW-0813">Transport</keyword>
<dbReference type="CDD" id="cd03219">
    <property type="entry name" value="ABC_Mj1267_LivG_branched"/>
    <property type="match status" value="1"/>
</dbReference>
<dbReference type="InterPro" id="IPR003439">
    <property type="entry name" value="ABC_transporter-like_ATP-bd"/>
</dbReference>
<dbReference type="InterPro" id="IPR003593">
    <property type="entry name" value="AAA+_ATPase"/>
</dbReference>
<dbReference type="GO" id="GO:0005524">
    <property type="term" value="F:ATP binding"/>
    <property type="evidence" value="ECO:0007669"/>
    <property type="project" value="UniProtKB-KW"/>
</dbReference>
<dbReference type="PANTHER" id="PTHR45772:SF2">
    <property type="entry name" value="ABC TRANSPORTER ATP-BINDING PROTEIN"/>
    <property type="match status" value="1"/>
</dbReference>
<keyword evidence="6" id="KW-1185">Reference proteome</keyword>
<accession>A0A1I3BFK4</accession>